<evidence type="ECO:0000256" key="4">
    <source>
        <dbReference type="SAM" id="MobiDB-lite"/>
    </source>
</evidence>
<feature type="binding site" evidence="3">
    <location>
        <position position="169"/>
    </location>
    <ligand>
        <name>Fe cation</name>
        <dbReference type="ChEBI" id="CHEBI:24875"/>
    </ligand>
</feature>
<dbReference type="SMART" id="SM00116">
    <property type="entry name" value="CBS"/>
    <property type="match status" value="2"/>
</dbReference>
<dbReference type="CDD" id="cd02205">
    <property type="entry name" value="CBS_pair_SF"/>
    <property type="match status" value="1"/>
</dbReference>
<feature type="domain" description="CBS" evidence="5">
    <location>
        <begin position="73"/>
        <end position="129"/>
    </location>
</feature>
<dbReference type="Proteomes" id="UP001596432">
    <property type="component" value="Unassembled WGS sequence"/>
</dbReference>
<feature type="binding site" evidence="3">
    <location>
        <position position="188"/>
    </location>
    <ligand>
        <name>Zn(2+)</name>
        <dbReference type="ChEBI" id="CHEBI:29105"/>
    </ligand>
</feature>
<feature type="region of interest" description="Disordered" evidence="4">
    <location>
        <begin position="129"/>
        <end position="156"/>
    </location>
</feature>
<feature type="binding site" evidence="3">
    <location>
        <position position="169"/>
    </location>
    <ligand>
        <name>Zn(2+)</name>
        <dbReference type="ChEBI" id="CHEBI:29105"/>
    </ligand>
</feature>
<organism evidence="7 8">
    <name type="scientific">Halosimplex aquaticum</name>
    <dbReference type="NCBI Taxonomy" id="3026162"/>
    <lineage>
        <taxon>Archaea</taxon>
        <taxon>Methanobacteriati</taxon>
        <taxon>Methanobacteriota</taxon>
        <taxon>Stenosarchaea group</taxon>
        <taxon>Halobacteria</taxon>
        <taxon>Halobacteriales</taxon>
        <taxon>Haloarculaceae</taxon>
        <taxon>Halosimplex</taxon>
    </lineage>
</organism>
<evidence type="ECO:0000313" key="8">
    <source>
        <dbReference type="Proteomes" id="UP001596432"/>
    </source>
</evidence>
<sequence length="191" mass="19774">MERDVSVQEVMDREFVGVSESDGLRETAELMLAEEADSAVVLHGSEPVGVVTERDALEAFVRAEGESAAADAMTDSVPTVTPDTTIAEAADEMSAQSTQRVLVSDGSELFGVLSEHDLMTASPFAPTANGPAAEAGERAVAGVSAGRGAGVTESGENERFTDQSVCEACGSLSRGLSPFNGQLLCADCRDI</sequence>
<proteinExistence type="predicted"/>
<dbReference type="GO" id="GO:0046872">
    <property type="term" value="F:metal ion binding"/>
    <property type="evidence" value="ECO:0007669"/>
    <property type="project" value="UniProtKB-KW"/>
</dbReference>
<feature type="binding site" evidence="3">
    <location>
        <position position="185"/>
    </location>
    <ligand>
        <name>Fe cation</name>
        <dbReference type="ChEBI" id="CHEBI:24875"/>
    </ligand>
</feature>
<evidence type="ECO:0000259" key="6">
    <source>
        <dbReference type="PROSITE" id="PS51901"/>
    </source>
</evidence>
<dbReference type="RefSeq" id="WP_274323815.1">
    <property type="nucleotide sequence ID" value="NZ_CP118158.1"/>
</dbReference>
<keyword evidence="2" id="KW-0129">CBS domain</keyword>
<dbReference type="InterPro" id="IPR051462">
    <property type="entry name" value="CBS_domain-containing"/>
</dbReference>
<evidence type="ECO:0000313" key="7">
    <source>
        <dbReference type="EMBL" id="MFC7142763.1"/>
    </source>
</evidence>
<name>A0ABD5Y5R2_9EURY</name>
<dbReference type="PROSITE" id="PS51901">
    <property type="entry name" value="ACP_MB"/>
    <property type="match status" value="1"/>
</dbReference>
<keyword evidence="1" id="KW-0677">Repeat</keyword>
<feature type="domain" description="CBS" evidence="5">
    <location>
        <begin position="11"/>
        <end position="67"/>
    </location>
</feature>
<evidence type="ECO:0000256" key="2">
    <source>
        <dbReference type="PROSITE-ProRule" id="PRU00703"/>
    </source>
</evidence>
<dbReference type="PROSITE" id="PS51371">
    <property type="entry name" value="CBS"/>
    <property type="match status" value="2"/>
</dbReference>
<feature type="domain" description="ACP-type MB" evidence="6">
    <location>
        <begin position="161"/>
        <end position="191"/>
    </location>
</feature>
<evidence type="ECO:0000259" key="5">
    <source>
        <dbReference type="PROSITE" id="PS51371"/>
    </source>
</evidence>
<feature type="binding site" evidence="3">
    <location>
        <position position="166"/>
    </location>
    <ligand>
        <name>Zn(2+)</name>
        <dbReference type="ChEBI" id="CHEBI:29105"/>
    </ligand>
</feature>
<evidence type="ECO:0000256" key="3">
    <source>
        <dbReference type="PROSITE-ProRule" id="PRU01249"/>
    </source>
</evidence>
<dbReference type="GeneID" id="78823112"/>
<dbReference type="Pfam" id="PF00571">
    <property type="entry name" value="CBS"/>
    <property type="match status" value="2"/>
</dbReference>
<feature type="binding site" evidence="3">
    <location>
        <position position="185"/>
    </location>
    <ligand>
        <name>Zn(2+)</name>
        <dbReference type="ChEBI" id="CHEBI:29105"/>
    </ligand>
</feature>
<feature type="binding site" evidence="3">
    <location>
        <position position="188"/>
    </location>
    <ligand>
        <name>Fe cation</name>
        <dbReference type="ChEBI" id="CHEBI:24875"/>
    </ligand>
</feature>
<dbReference type="InterPro" id="IPR044065">
    <property type="entry name" value="ACP_MB"/>
</dbReference>
<keyword evidence="8" id="KW-1185">Reference proteome</keyword>
<dbReference type="InterPro" id="IPR046342">
    <property type="entry name" value="CBS_dom_sf"/>
</dbReference>
<protein>
    <submittedName>
        <fullName evidence="7">Cyclic nucleotide-binding/CBS domain-containing protein</fullName>
    </submittedName>
</protein>
<keyword evidence="3" id="KW-0862">Zinc</keyword>
<feature type="binding site" evidence="3">
    <location>
        <position position="166"/>
    </location>
    <ligand>
        <name>Fe cation</name>
        <dbReference type="ChEBI" id="CHEBI:24875"/>
    </ligand>
</feature>
<gene>
    <name evidence="7" type="ORF">ACFQMA_23370</name>
</gene>
<keyword evidence="3" id="KW-0479">Metal-binding</keyword>
<evidence type="ECO:0000256" key="1">
    <source>
        <dbReference type="ARBA" id="ARBA00022737"/>
    </source>
</evidence>
<reference evidence="7 8" key="1">
    <citation type="journal article" date="2019" name="Int. J. Syst. Evol. Microbiol.">
        <title>The Global Catalogue of Microorganisms (GCM) 10K type strain sequencing project: providing services to taxonomists for standard genome sequencing and annotation.</title>
        <authorList>
            <consortium name="The Broad Institute Genomics Platform"/>
            <consortium name="The Broad Institute Genome Sequencing Center for Infectious Disease"/>
            <person name="Wu L."/>
            <person name="Ma J."/>
        </authorList>
    </citation>
    <scope>NUCLEOTIDE SEQUENCE [LARGE SCALE GENOMIC DNA]</scope>
    <source>
        <strain evidence="7 8">XZYJT29</strain>
    </source>
</reference>
<dbReference type="EMBL" id="JBHTAS010000001">
    <property type="protein sequence ID" value="MFC7142763.1"/>
    <property type="molecule type" value="Genomic_DNA"/>
</dbReference>
<dbReference type="PANTHER" id="PTHR48108:SF26">
    <property type="entry name" value="CBS DOMAIN-CONTAINING PROTEIN DDB_G0289609"/>
    <property type="match status" value="1"/>
</dbReference>
<dbReference type="InterPro" id="IPR000644">
    <property type="entry name" value="CBS_dom"/>
</dbReference>
<dbReference type="Gene3D" id="3.10.580.10">
    <property type="entry name" value="CBS-domain"/>
    <property type="match status" value="1"/>
</dbReference>
<dbReference type="SUPFAM" id="SSF54631">
    <property type="entry name" value="CBS-domain pair"/>
    <property type="match status" value="1"/>
</dbReference>
<comment type="caution">
    <text evidence="7">The sequence shown here is derived from an EMBL/GenBank/DDBJ whole genome shotgun (WGS) entry which is preliminary data.</text>
</comment>
<accession>A0ABD5Y5R2</accession>
<keyword evidence="3" id="KW-0408">Iron</keyword>
<dbReference type="PANTHER" id="PTHR48108">
    <property type="entry name" value="CBS DOMAIN-CONTAINING PROTEIN CBSX2, CHLOROPLASTIC"/>
    <property type="match status" value="1"/>
</dbReference>
<dbReference type="AlphaFoldDB" id="A0ABD5Y5R2"/>
<feature type="compositionally biased region" description="Low complexity" evidence="4">
    <location>
        <begin position="132"/>
        <end position="146"/>
    </location>
</feature>